<dbReference type="Proteomes" id="UP000677265">
    <property type="component" value="Unassembled WGS sequence"/>
</dbReference>
<evidence type="ECO:0000256" key="5">
    <source>
        <dbReference type="ARBA" id="ARBA00023204"/>
    </source>
</evidence>
<keyword evidence="4" id="KW-0227">DNA damage</keyword>
<evidence type="ECO:0000313" key="8">
    <source>
        <dbReference type="EMBL" id="MCH6267379.1"/>
    </source>
</evidence>
<feature type="domain" description="HhH-GPD" evidence="6">
    <location>
        <begin position="128"/>
        <end position="288"/>
    </location>
</feature>
<dbReference type="EMBL" id="JAGYPE010000007">
    <property type="protein sequence ID" value="MBS4186811.1"/>
    <property type="molecule type" value="Genomic_DNA"/>
</dbReference>
<dbReference type="GO" id="GO:0032993">
    <property type="term" value="C:protein-DNA complex"/>
    <property type="evidence" value="ECO:0007669"/>
    <property type="project" value="TreeGrafter"/>
</dbReference>
<dbReference type="GO" id="GO:0005737">
    <property type="term" value="C:cytoplasm"/>
    <property type="evidence" value="ECO:0007669"/>
    <property type="project" value="TreeGrafter"/>
</dbReference>
<dbReference type="GO" id="GO:0006307">
    <property type="term" value="P:DNA alkylation repair"/>
    <property type="evidence" value="ECO:0007669"/>
    <property type="project" value="TreeGrafter"/>
</dbReference>
<evidence type="ECO:0000256" key="1">
    <source>
        <dbReference type="ARBA" id="ARBA00000086"/>
    </source>
</evidence>
<dbReference type="RefSeq" id="WP_213146578.1">
    <property type="nucleotide sequence ID" value="NZ_JAGYPE020000035.1"/>
</dbReference>
<dbReference type="GO" id="GO:0032131">
    <property type="term" value="F:alkylated DNA binding"/>
    <property type="evidence" value="ECO:0007669"/>
    <property type="project" value="TreeGrafter"/>
</dbReference>
<dbReference type="Gene3D" id="1.10.1670.40">
    <property type="match status" value="1"/>
</dbReference>
<dbReference type="PANTHER" id="PTHR43003">
    <property type="entry name" value="DNA-3-METHYLADENINE GLYCOSYLASE"/>
    <property type="match status" value="1"/>
</dbReference>
<evidence type="ECO:0000313" key="7">
    <source>
        <dbReference type="EMBL" id="MBS4186811.1"/>
    </source>
</evidence>
<organism evidence="7">
    <name type="scientific">Neobacillus citreus</name>
    <dbReference type="NCBI Taxonomy" id="2833578"/>
    <lineage>
        <taxon>Bacteria</taxon>
        <taxon>Bacillati</taxon>
        <taxon>Bacillota</taxon>
        <taxon>Bacilli</taxon>
        <taxon>Bacillales</taxon>
        <taxon>Bacillaceae</taxon>
        <taxon>Neobacillus</taxon>
    </lineage>
</organism>
<dbReference type="Pfam" id="PF00730">
    <property type="entry name" value="HhH-GPD"/>
    <property type="match status" value="1"/>
</dbReference>
<proteinExistence type="inferred from homology"/>
<gene>
    <name evidence="8" type="ORF">KHB02_017805</name>
    <name evidence="7" type="ORF">KHB02_36180</name>
</gene>
<keyword evidence="9" id="KW-1185">Reference proteome</keyword>
<dbReference type="InterPro" id="IPR003265">
    <property type="entry name" value="HhH-GPD_domain"/>
</dbReference>
<dbReference type="SUPFAM" id="SSF48150">
    <property type="entry name" value="DNA-glycosylase"/>
    <property type="match status" value="1"/>
</dbReference>
<dbReference type="GO" id="GO:0006285">
    <property type="term" value="P:base-excision repair, AP site formation"/>
    <property type="evidence" value="ECO:0007669"/>
    <property type="project" value="TreeGrafter"/>
</dbReference>
<dbReference type="AlphaFoldDB" id="A0A942T8B7"/>
<dbReference type="InterPro" id="IPR011257">
    <property type="entry name" value="DNA_glycosylase"/>
</dbReference>
<dbReference type="SMART" id="SM00478">
    <property type="entry name" value="ENDO3c"/>
    <property type="match status" value="1"/>
</dbReference>
<comment type="similarity">
    <text evidence="2">Belongs to the alkylbase DNA glycosidase AlkA family.</text>
</comment>
<evidence type="ECO:0000256" key="2">
    <source>
        <dbReference type="ARBA" id="ARBA00010817"/>
    </source>
</evidence>
<dbReference type="Gene3D" id="1.10.340.30">
    <property type="entry name" value="Hypothetical protein, domain 2"/>
    <property type="match status" value="1"/>
</dbReference>
<comment type="catalytic activity">
    <reaction evidence="1">
        <text>Hydrolysis of alkylated DNA, releasing 3-methyladenine, 3-methylguanine, 7-methylguanine and 7-methyladenine.</text>
        <dbReference type="EC" id="3.2.2.21"/>
    </reaction>
</comment>
<dbReference type="GO" id="GO:0008725">
    <property type="term" value="F:DNA-3-methyladenine glycosylase activity"/>
    <property type="evidence" value="ECO:0007669"/>
    <property type="project" value="TreeGrafter"/>
</dbReference>
<dbReference type="EMBL" id="JAGYPE020000035">
    <property type="protein sequence ID" value="MCH6267379.1"/>
    <property type="molecule type" value="Genomic_DNA"/>
</dbReference>
<name>A0A942T8B7_9BACI</name>
<dbReference type="CDD" id="cd00056">
    <property type="entry name" value="ENDO3c"/>
    <property type="match status" value="1"/>
</dbReference>
<dbReference type="EC" id="3.2.2.21" evidence="3"/>
<reference evidence="7" key="1">
    <citation type="submission" date="2021-05" db="EMBL/GenBank/DDBJ databases">
        <title>Novel Bacillus species.</title>
        <authorList>
            <person name="Liu G."/>
        </authorList>
    </citation>
    <scope>NUCLEOTIDE SEQUENCE</scope>
    <source>
        <strain evidence="7 9">FJAT-50051</strain>
    </source>
</reference>
<accession>A0A942T8B7</accession>
<dbReference type="GO" id="GO:0043916">
    <property type="term" value="F:DNA-7-methylguanine glycosylase activity"/>
    <property type="evidence" value="ECO:0007669"/>
    <property type="project" value="TreeGrafter"/>
</dbReference>
<protein>
    <recommendedName>
        <fullName evidence="3">DNA-3-methyladenine glycosylase II</fullName>
        <ecNumber evidence="3">3.2.2.21</ecNumber>
    </recommendedName>
</protein>
<evidence type="ECO:0000256" key="3">
    <source>
        <dbReference type="ARBA" id="ARBA00012000"/>
    </source>
</evidence>
<dbReference type="PANTHER" id="PTHR43003:SF5">
    <property type="entry name" value="DNA-3-METHYLADENINE GLYCOSYLASE"/>
    <property type="match status" value="1"/>
</dbReference>
<sequence>MWQETIRIDGPYNFDSVLERHAPDPLKVLDLAKRTIRVPVVIHDSSHAVQVTAAGTIHEPSFIVSGNSDADKEAIIHRIAEIFQWNVSLANVHDHFEKTDLKEIFDSFVGTPLVLDFDLFGSLLKCIIHQQINMKFAYTLTERFVKTFGYEIDGVWFFPQPETTARLTVEELRPLQISGRKAEYMIGIAKEIVENGLDLDASKNQSDEEVFERLMKIRGVGRWSVENFLLFGLGRPNLFPLADIGIQNAIKKLYQLEKKPTYEEMEQYKQGWEPYLSYASLYLWRSIE</sequence>
<evidence type="ECO:0000256" key="4">
    <source>
        <dbReference type="ARBA" id="ARBA00022763"/>
    </source>
</evidence>
<keyword evidence="5" id="KW-0234">DNA repair</keyword>
<evidence type="ECO:0000313" key="9">
    <source>
        <dbReference type="Proteomes" id="UP000677265"/>
    </source>
</evidence>
<comment type="caution">
    <text evidence="7">The sequence shown here is derived from an EMBL/GenBank/DDBJ whole genome shotgun (WGS) entry which is preliminary data.</text>
</comment>
<dbReference type="FunFam" id="1.10.340.30:FF:000004">
    <property type="entry name" value="DNA-3-methyladenine glycosylase II"/>
    <property type="match status" value="1"/>
</dbReference>
<dbReference type="InterPro" id="IPR051912">
    <property type="entry name" value="Alkylbase_DNA_Glycosylase/TA"/>
</dbReference>
<evidence type="ECO:0000259" key="6">
    <source>
        <dbReference type="SMART" id="SM00478"/>
    </source>
</evidence>